<proteinExistence type="predicted"/>
<gene>
    <name evidence="2" type="ORF">CEPIT_LOCUS36637</name>
</gene>
<feature type="region of interest" description="Disordered" evidence="1">
    <location>
        <begin position="158"/>
        <end position="189"/>
    </location>
</feature>
<accession>A0AAV0FRE4</accession>
<dbReference type="EMBL" id="CAMAPF010001005">
    <property type="protein sequence ID" value="CAH9138228.1"/>
    <property type="molecule type" value="Genomic_DNA"/>
</dbReference>
<organism evidence="2 3">
    <name type="scientific">Cuscuta epithymum</name>
    <dbReference type="NCBI Taxonomy" id="186058"/>
    <lineage>
        <taxon>Eukaryota</taxon>
        <taxon>Viridiplantae</taxon>
        <taxon>Streptophyta</taxon>
        <taxon>Embryophyta</taxon>
        <taxon>Tracheophyta</taxon>
        <taxon>Spermatophyta</taxon>
        <taxon>Magnoliopsida</taxon>
        <taxon>eudicotyledons</taxon>
        <taxon>Gunneridae</taxon>
        <taxon>Pentapetalae</taxon>
        <taxon>asterids</taxon>
        <taxon>lamiids</taxon>
        <taxon>Solanales</taxon>
        <taxon>Convolvulaceae</taxon>
        <taxon>Cuscuteae</taxon>
        <taxon>Cuscuta</taxon>
        <taxon>Cuscuta subgen. Cuscuta</taxon>
    </lineage>
</organism>
<dbReference type="Proteomes" id="UP001152523">
    <property type="component" value="Unassembled WGS sequence"/>
</dbReference>
<sequence length="308" mass="34899">MALKQAMWKWRPLAAAAAACARSKMFSSSSLSILYGPESANYRLYAPDVLNFYMDIRRAKNGPDAHKYEDWNVPDEVQGYIDAGPNFEIMLYDLRKLPKLAAGDLLHRYDLVQKIDDEIDLGGIDPNAIPCYKERYHSGEAKQLKTLLNDIKRINRKNNKFPKKKKKKPISDYPSDSDDDDPVEGPPYDYADECREFTQQYNKEQNKNLEFLGVTRVYLDESYKTRVHVFRAADPSAARVPILLEARCSYPDNRLLQVKPFKPVPVRGFGKTSGLSGLGKPSGLRGMGNRSGLHGMGKPCGHLLYECK</sequence>
<dbReference type="AlphaFoldDB" id="A0AAV0FRE4"/>
<evidence type="ECO:0000313" key="2">
    <source>
        <dbReference type="EMBL" id="CAH9138228.1"/>
    </source>
</evidence>
<reference evidence="2" key="1">
    <citation type="submission" date="2022-07" db="EMBL/GenBank/DDBJ databases">
        <authorList>
            <person name="Macas J."/>
            <person name="Novak P."/>
            <person name="Neumann P."/>
        </authorList>
    </citation>
    <scope>NUCLEOTIDE SEQUENCE</scope>
</reference>
<name>A0AAV0FRE4_9ASTE</name>
<feature type="compositionally biased region" description="Basic residues" evidence="1">
    <location>
        <begin position="158"/>
        <end position="168"/>
    </location>
</feature>
<evidence type="ECO:0000313" key="3">
    <source>
        <dbReference type="Proteomes" id="UP001152523"/>
    </source>
</evidence>
<keyword evidence="3" id="KW-1185">Reference proteome</keyword>
<evidence type="ECO:0000256" key="1">
    <source>
        <dbReference type="SAM" id="MobiDB-lite"/>
    </source>
</evidence>
<comment type="caution">
    <text evidence="2">The sequence shown here is derived from an EMBL/GenBank/DDBJ whole genome shotgun (WGS) entry which is preliminary data.</text>
</comment>
<protein>
    <submittedName>
        <fullName evidence="2">Uncharacterized protein</fullName>
    </submittedName>
</protein>